<organism evidence="2 3">
    <name type="scientific">Morchella conica CCBAS932</name>
    <dbReference type="NCBI Taxonomy" id="1392247"/>
    <lineage>
        <taxon>Eukaryota</taxon>
        <taxon>Fungi</taxon>
        <taxon>Dikarya</taxon>
        <taxon>Ascomycota</taxon>
        <taxon>Pezizomycotina</taxon>
        <taxon>Pezizomycetes</taxon>
        <taxon>Pezizales</taxon>
        <taxon>Morchellaceae</taxon>
        <taxon>Morchella</taxon>
    </lineage>
</organism>
<sequence>MCRSIMKVSCRLIFRLAFSGPAMSTHEQAERQVTDRDEGGGGKFGNWELGIAMFMLLSLGLSSLCICICICICIRPYLYLALSLITSNPAECYCC</sequence>
<gene>
    <name evidence="2" type="ORF">P167DRAFT_248798</name>
</gene>
<name>A0A3N4KJ32_9PEZI</name>
<keyword evidence="3" id="KW-1185">Reference proteome</keyword>
<dbReference type="EMBL" id="ML119142">
    <property type="protein sequence ID" value="RPB10574.1"/>
    <property type="molecule type" value="Genomic_DNA"/>
</dbReference>
<evidence type="ECO:0000313" key="3">
    <source>
        <dbReference type="Proteomes" id="UP000277580"/>
    </source>
</evidence>
<proteinExistence type="predicted"/>
<evidence type="ECO:0000313" key="2">
    <source>
        <dbReference type="EMBL" id="RPB10574.1"/>
    </source>
</evidence>
<reference evidence="2 3" key="1">
    <citation type="journal article" date="2018" name="Nat. Ecol. Evol.">
        <title>Pezizomycetes genomes reveal the molecular basis of ectomycorrhizal truffle lifestyle.</title>
        <authorList>
            <person name="Murat C."/>
            <person name="Payen T."/>
            <person name="Noel B."/>
            <person name="Kuo A."/>
            <person name="Morin E."/>
            <person name="Chen J."/>
            <person name="Kohler A."/>
            <person name="Krizsan K."/>
            <person name="Balestrini R."/>
            <person name="Da Silva C."/>
            <person name="Montanini B."/>
            <person name="Hainaut M."/>
            <person name="Levati E."/>
            <person name="Barry K.W."/>
            <person name="Belfiori B."/>
            <person name="Cichocki N."/>
            <person name="Clum A."/>
            <person name="Dockter R.B."/>
            <person name="Fauchery L."/>
            <person name="Guy J."/>
            <person name="Iotti M."/>
            <person name="Le Tacon F."/>
            <person name="Lindquist E.A."/>
            <person name="Lipzen A."/>
            <person name="Malagnac F."/>
            <person name="Mello A."/>
            <person name="Molinier V."/>
            <person name="Miyauchi S."/>
            <person name="Poulain J."/>
            <person name="Riccioni C."/>
            <person name="Rubini A."/>
            <person name="Sitrit Y."/>
            <person name="Splivallo R."/>
            <person name="Traeger S."/>
            <person name="Wang M."/>
            <person name="Zifcakova L."/>
            <person name="Wipf D."/>
            <person name="Zambonelli A."/>
            <person name="Paolocci F."/>
            <person name="Nowrousian M."/>
            <person name="Ottonello S."/>
            <person name="Baldrian P."/>
            <person name="Spatafora J.W."/>
            <person name="Henrissat B."/>
            <person name="Nagy L.G."/>
            <person name="Aury J.M."/>
            <person name="Wincker P."/>
            <person name="Grigoriev I.V."/>
            <person name="Bonfante P."/>
            <person name="Martin F.M."/>
        </authorList>
    </citation>
    <scope>NUCLEOTIDE SEQUENCE [LARGE SCALE GENOMIC DNA]</scope>
    <source>
        <strain evidence="2 3">CCBAS932</strain>
    </source>
</reference>
<dbReference type="AlphaFoldDB" id="A0A3N4KJ32"/>
<keyword evidence="1" id="KW-0472">Membrane</keyword>
<accession>A0A3N4KJ32</accession>
<keyword evidence="1" id="KW-0812">Transmembrane</keyword>
<dbReference type="Proteomes" id="UP000277580">
    <property type="component" value="Unassembled WGS sequence"/>
</dbReference>
<protein>
    <submittedName>
        <fullName evidence="2">Uncharacterized protein</fullName>
    </submittedName>
</protein>
<feature type="transmembrane region" description="Helical" evidence="1">
    <location>
        <begin position="51"/>
        <end position="74"/>
    </location>
</feature>
<dbReference type="InParanoid" id="A0A3N4KJ32"/>
<keyword evidence="1" id="KW-1133">Transmembrane helix</keyword>
<evidence type="ECO:0000256" key="1">
    <source>
        <dbReference type="SAM" id="Phobius"/>
    </source>
</evidence>